<name>A0A2P6VAA8_9CHLO</name>
<feature type="transmembrane region" description="Helical" evidence="2">
    <location>
        <begin position="197"/>
        <end position="220"/>
    </location>
</feature>
<protein>
    <submittedName>
        <fullName evidence="3">TY4B-J: Transposon Ty4-J Gag-Pol poly</fullName>
    </submittedName>
</protein>
<keyword evidence="4" id="KW-1185">Reference proteome</keyword>
<sequence length="221" mass="22752">MAALLSPPVRGMTQGCGAAQSKPRWVPQPQPHRCRAVAAAAAQGGSGEASFDGSGAGRAGTTAFSAASPRVGGAAQAEAAPSAPVDAQSAHGFWNLRRLQAQLQSLRLAGVTAYGLFNTLYYTAAFLFAWVYVARVPSGQGVKATAKAFAGVMAVVWAGSQVTKLPRAAAAVLLAPLVDRGMAWLQRVLGLRTRRAVFVVFVAACLCLAAAVFGAVVLLWS</sequence>
<dbReference type="Proteomes" id="UP000239649">
    <property type="component" value="Unassembled WGS sequence"/>
</dbReference>
<feature type="region of interest" description="Disordered" evidence="1">
    <location>
        <begin position="1"/>
        <end position="29"/>
    </location>
</feature>
<gene>
    <name evidence="3" type="ORF">C2E20_5551</name>
</gene>
<reference evidence="3 4" key="1">
    <citation type="journal article" date="2018" name="Plant J.">
        <title>Genome sequences of Chlorella sorokiniana UTEX 1602 and Micractinium conductrix SAG 241.80: implications to maltose excretion by a green alga.</title>
        <authorList>
            <person name="Arriola M.B."/>
            <person name="Velmurugan N."/>
            <person name="Zhang Y."/>
            <person name="Plunkett M.H."/>
            <person name="Hondzo H."/>
            <person name="Barney B.M."/>
        </authorList>
    </citation>
    <scope>NUCLEOTIDE SEQUENCE [LARGE SCALE GENOMIC DNA]</scope>
    <source>
        <strain evidence="3 4">SAG 241.80</strain>
    </source>
</reference>
<keyword evidence="2" id="KW-0812">Transmembrane</keyword>
<evidence type="ECO:0000313" key="3">
    <source>
        <dbReference type="EMBL" id="PSC71015.1"/>
    </source>
</evidence>
<evidence type="ECO:0000313" key="4">
    <source>
        <dbReference type="Proteomes" id="UP000239649"/>
    </source>
</evidence>
<keyword evidence="2" id="KW-0472">Membrane</keyword>
<dbReference type="EMBL" id="LHPF02000016">
    <property type="protein sequence ID" value="PSC71015.1"/>
    <property type="molecule type" value="Genomic_DNA"/>
</dbReference>
<comment type="caution">
    <text evidence="3">The sequence shown here is derived from an EMBL/GenBank/DDBJ whole genome shotgun (WGS) entry which is preliminary data.</text>
</comment>
<proteinExistence type="predicted"/>
<dbReference type="PANTHER" id="PTHR34370:SF2">
    <property type="entry name" value="GAG-POL POLYPROTEIN_RETROTRANSPOSON"/>
    <property type="match status" value="1"/>
</dbReference>
<keyword evidence="2" id="KW-1133">Transmembrane helix</keyword>
<accession>A0A2P6VAA8</accession>
<evidence type="ECO:0000256" key="2">
    <source>
        <dbReference type="SAM" id="Phobius"/>
    </source>
</evidence>
<organism evidence="3 4">
    <name type="scientific">Micractinium conductrix</name>
    <dbReference type="NCBI Taxonomy" id="554055"/>
    <lineage>
        <taxon>Eukaryota</taxon>
        <taxon>Viridiplantae</taxon>
        <taxon>Chlorophyta</taxon>
        <taxon>core chlorophytes</taxon>
        <taxon>Trebouxiophyceae</taxon>
        <taxon>Chlorellales</taxon>
        <taxon>Chlorellaceae</taxon>
        <taxon>Chlorella clade</taxon>
        <taxon>Micractinium</taxon>
    </lineage>
</organism>
<dbReference type="PANTHER" id="PTHR34370">
    <property type="entry name" value="OS04G0600100 PROTEIN"/>
    <property type="match status" value="1"/>
</dbReference>
<dbReference type="AlphaFoldDB" id="A0A2P6VAA8"/>
<dbReference type="OrthoDB" id="2020192at2759"/>
<feature type="transmembrane region" description="Helical" evidence="2">
    <location>
        <begin position="113"/>
        <end position="133"/>
    </location>
</feature>
<evidence type="ECO:0000256" key="1">
    <source>
        <dbReference type="SAM" id="MobiDB-lite"/>
    </source>
</evidence>